<dbReference type="SUPFAM" id="SSF53098">
    <property type="entry name" value="Ribonuclease H-like"/>
    <property type="match status" value="1"/>
</dbReference>
<protein>
    <submittedName>
        <fullName evidence="1">Uncharacterized protein</fullName>
    </submittedName>
</protein>
<dbReference type="InterPro" id="IPR036397">
    <property type="entry name" value="RNaseH_sf"/>
</dbReference>
<reference evidence="1" key="1">
    <citation type="journal article" date="2020" name="Nature">
        <title>Giant virus diversity and host interactions through global metagenomics.</title>
        <authorList>
            <person name="Schulz F."/>
            <person name="Roux S."/>
            <person name="Paez-Espino D."/>
            <person name="Jungbluth S."/>
            <person name="Walsh D.A."/>
            <person name="Denef V.J."/>
            <person name="McMahon K.D."/>
            <person name="Konstantinidis K.T."/>
            <person name="Eloe-Fadrosh E.A."/>
            <person name="Kyrpides N.C."/>
            <person name="Woyke T."/>
        </authorList>
    </citation>
    <scope>NUCLEOTIDE SEQUENCE</scope>
    <source>
        <strain evidence="1">GVMAG-S-1101171-111</strain>
    </source>
</reference>
<dbReference type="AlphaFoldDB" id="A0A6C0AU85"/>
<evidence type="ECO:0000313" key="1">
    <source>
        <dbReference type="EMBL" id="QHS82795.1"/>
    </source>
</evidence>
<dbReference type="Gene3D" id="3.30.420.10">
    <property type="entry name" value="Ribonuclease H-like superfamily/Ribonuclease H"/>
    <property type="match status" value="1"/>
</dbReference>
<name>A0A6C0AU85_9ZZZZ</name>
<proteinExistence type="predicted"/>
<dbReference type="InterPro" id="IPR012337">
    <property type="entry name" value="RNaseH-like_sf"/>
</dbReference>
<sequence length="296" mass="33892">MAYCILDVSGQLVIKDWSVLNLMAAEPITQVCTCSTSNKSKKNPIVKPCTRLAKYTKNGKFYCDKHAKSETQFMLPAKQYLSTGLKKQKVQELIHLGKKHGLENLAEQKKDNLIEIMLNFFENRCYENITMAKSKTAGETDLIQIGKNMKEQLDKIDGIETIDYVVIENQISPIATRMKTIQGMLAQYFIMKVPRCHIEFVSSSHKLKQFVGLENKEKSTLENTIITNSYKEHKKDGIFYCQNIVEKNTELSGSQLFAESPSKKKDDLADCFLQGLWYLKHRNIITYAEDLKINIV</sequence>
<dbReference type="EMBL" id="MN740805">
    <property type="protein sequence ID" value="QHS82795.1"/>
    <property type="molecule type" value="Genomic_DNA"/>
</dbReference>
<dbReference type="GO" id="GO:0003676">
    <property type="term" value="F:nucleic acid binding"/>
    <property type="evidence" value="ECO:0007669"/>
    <property type="project" value="InterPro"/>
</dbReference>
<organism evidence="1">
    <name type="scientific">viral metagenome</name>
    <dbReference type="NCBI Taxonomy" id="1070528"/>
    <lineage>
        <taxon>unclassified sequences</taxon>
        <taxon>metagenomes</taxon>
        <taxon>organismal metagenomes</taxon>
    </lineage>
</organism>
<accession>A0A6C0AU85</accession>